<evidence type="ECO:0000313" key="2">
    <source>
        <dbReference type="Proteomes" id="UP001272242"/>
    </source>
</evidence>
<dbReference type="SUPFAM" id="SSF75005">
    <property type="entry name" value="Arabinanase/levansucrase/invertase"/>
    <property type="match status" value="1"/>
</dbReference>
<gene>
    <name evidence="1" type="ORF">R5W23_006259</name>
</gene>
<comment type="caution">
    <text evidence="1">The sequence shown here is derived from an EMBL/GenBank/DDBJ whole genome shotgun (WGS) entry which is preliminary data.</text>
</comment>
<dbReference type="PANTHER" id="PTHR35279">
    <property type="match status" value="1"/>
</dbReference>
<proteinExistence type="predicted"/>
<dbReference type="Proteomes" id="UP001272242">
    <property type="component" value="Unassembled WGS sequence"/>
</dbReference>
<sequence>MRWEKKGLIYAPAGDRWWAKGYAHLPTALPRPDGSIRVYFAALDDNKFGRIGYVDLDGDDPARVLAESAEPVLDLGELGSFEDSGVVPSSVVETPEGLRLYYHGFQRTERIPYMIFTGLADGDAGGGTFARRSRVPLLDRTPDEPFLRGAPCVLAEGGGYRMWYVSCTHWSETGGKLHYNNVIRHATSPDGLRWAADPVPCLEPLQPDEYSVGRPWVVRFGGEYHMWYSSRSHSQLYAISHARSADGLTWTRDPDYGIERSPAGWDGEIICYANVIPWKGRWLMFYNGNGHGRSGFGHAVLGAA</sequence>
<dbReference type="InterPro" id="IPR023296">
    <property type="entry name" value="Glyco_hydro_beta-prop_sf"/>
</dbReference>
<evidence type="ECO:0008006" key="3">
    <source>
        <dbReference type="Google" id="ProtNLM"/>
    </source>
</evidence>
<dbReference type="Gene3D" id="2.115.10.20">
    <property type="entry name" value="Glycosyl hydrolase domain, family 43"/>
    <property type="match status" value="2"/>
</dbReference>
<keyword evidence="2" id="KW-1185">Reference proteome</keyword>
<evidence type="ECO:0000313" key="1">
    <source>
        <dbReference type="EMBL" id="MDY3559069.1"/>
    </source>
</evidence>
<dbReference type="EMBL" id="JAXBLV010000077">
    <property type="protein sequence ID" value="MDY3559069.1"/>
    <property type="molecule type" value="Genomic_DNA"/>
</dbReference>
<protein>
    <recommendedName>
        <fullName evidence="3">Glycosyl hydrolase family 32 N-terminal domain-containing protein</fullName>
    </recommendedName>
</protein>
<reference evidence="2" key="1">
    <citation type="journal article" date="2023" name="Mar. Drugs">
        <title>Gemmata algarum, a Novel Planctomycete Isolated from an Algal Mat, Displays Antimicrobial Activity.</title>
        <authorList>
            <person name="Kumar G."/>
            <person name="Kallscheuer N."/>
            <person name="Kashif M."/>
            <person name="Ahamad S."/>
            <person name="Jagadeeshwari U."/>
            <person name="Pannikurungottu S."/>
            <person name="Haufschild T."/>
            <person name="Kabuu M."/>
            <person name="Sasikala C."/>
            <person name="Jogler C."/>
            <person name="Ramana C."/>
        </authorList>
    </citation>
    <scope>NUCLEOTIDE SEQUENCE [LARGE SCALE GENOMIC DNA]</scope>
    <source>
        <strain evidence="2">JC673</strain>
    </source>
</reference>
<name>A0ABU5EVR8_9BACT</name>
<dbReference type="RefSeq" id="WP_320685894.1">
    <property type="nucleotide sequence ID" value="NZ_JAXBLV010000077.1"/>
</dbReference>
<accession>A0ABU5EVR8</accession>
<dbReference type="PANTHER" id="PTHR35279:SF1">
    <property type="entry name" value="ARABINANASE_LEVANSUCRASE_INVERTASE"/>
    <property type="match status" value="1"/>
</dbReference>
<organism evidence="1 2">
    <name type="scientific">Gemmata algarum</name>
    <dbReference type="NCBI Taxonomy" id="2975278"/>
    <lineage>
        <taxon>Bacteria</taxon>
        <taxon>Pseudomonadati</taxon>
        <taxon>Planctomycetota</taxon>
        <taxon>Planctomycetia</taxon>
        <taxon>Gemmatales</taxon>
        <taxon>Gemmataceae</taxon>
        <taxon>Gemmata</taxon>
    </lineage>
</organism>